<keyword evidence="2" id="KW-0812">Transmembrane</keyword>
<dbReference type="InterPro" id="IPR003423">
    <property type="entry name" value="OMP_efflux"/>
</dbReference>
<evidence type="ECO:0000313" key="4">
    <source>
        <dbReference type="Proteomes" id="UP001214113"/>
    </source>
</evidence>
<keyword evidence="2" id="KW-0472">Membrane</keyword>
<protein>
    <submittedName>
        <fullName evidence="3">Efflux transporter outer membrane subunit</fullName>
    </submittedName>
</protein>
<sequence length="453" mass="49449">MKKTAIYIILSGWMLTGCGTYSRYHRPDLSMENLYSTLPADADTTTLASLSWREMFTDPKLQSLIETGLDRNTDLNVARLRVEAAASALLTAKLSYLPSLGLNAEGNAGKHDGATAKTYNAGATASWELDIFGNLTAAKRGAAAALQGSRDYRQAVQTQLVATIADSYYTLAMLDAQMAISHRTLENWQTTVRTLEALKKAGQSNEAGVLQAKANVMQLESSLLSIRKSISETENALFAILAMPSHSIARSNLVEAAFPDTVSIGVPLQLLSNRPDVRQAEMELAQAFYTTNAARAAFYPHITLSGTLGWTNNGGGIITNPGQWLLNAIGSLTQPLFNRGANIANLKTAQIRQEEAKLLFQHSLLNAGKEVNDALTAWQTAKSQLEINARQVETLCDAVRKTESLMRHSNITYLEVLTAQQSLLEAEVQQLQTRFERIQSVIKLYHALGGGRF</sequence>
<dbReference type="EMBL" id="JAQNSB010000041">
    <property type="protein sequence ID" value="MDC1856985.1"/>
    <property type="molecule type" value="Genomic_DNA"/>
</dbReference>
<dbReference type="InterPro" id="IPR010131">
    <property type="entry name" value="MdtP/NodT-like"/>
</dbReference>
<accession>A0A139K9D6</accession>
<dbReference type="GO" id="GO:0005886">
    <property type="term" value="C:plasma membrane"/>
    <property type="evidence" value="ECO:0007669"/>
    <property type="project" value="UniProtKB-SubCell"/>
</dbReference>
<comment type="subcellular location">
    <subcellularLocation>
        <location evidence="2">Cell membrane</location>
        <topology evidence="2">Lipid-anchor</topology>
    </subcellularLocation>
</comment>
<keyword evidence="2" id="KW-0564">Palmitate</keyword>
<dbReference type="Gene3D" id="2.20.200.10">
    <property type="entry name" value="Outer membrane efflux proteins (OEP)"/>
    <property type="match status" value="1"/>
</dbReference>
<keyword evidence="2" id="KW-1134">Transmembrane beta strand</keyword>
<comment type="similarity">
    <text evidence="1 2">Belongs to the outer membrane factor (OMF) (TC 1.B.17) family.</text>
</comment>
<dbReference type="PANTHER" id="PTHR30203">
    <property type="entry name" value="OUTER MEMBRANE CATION EFFLUX PROTEIN"/>
    <property type="match status" value="1"/>
</dbReference>
<name>A0A139K9D6_BACUN</name>
<dbReference type="Gene3D" id="1.20.1600.10">
    <property type="entry name" value="Outer membrane efflux proteins (OEP)"/>
    <property type="match status" value="1"/>
</dbReference>
<reference evidence="3" key="1">
    <citation type="submission" date="2022-10" db="EMBL/GenBank/DDBJ databases">
        <title>Human gut microbiome strain richness.</title>
        <authorList>
            <person name="Chen-Liaw A."/>
        </authorList>
    </citation>
    <scope>NUCLEOTIDE SEQUENCE</scope>
    <source>
        <strain evidence="3">BSD2780061687st1_G10_BSD2780061687b_171204</strain>
    </source>
</reference>
<evidence type="ECO:0000256" key="1">
    <source>
        <dbReference type="ARBA" id="ARBA00007613"/>
    </source>
</evidence>
<dbReference type="NCBIfam" id="TIGR01845">
    <property type="entry name" value="outer_NodT"/>
    <property type="match status" value="1"/>
</dbReference>
<dbReference type="Pfam" id="PF02321">
    <property type="entry name" value="OEP"/>
    <property type="match status" value="2"/>
</dbReference>
<dbReference type="Proteomes" id="UP001214113">
    <property type="component" value="Unassembled WGS sequence"/>
</dbReference>
<gene>
    <name evidence="3" type="ORF">POZ22_19705</name>
</gene>
<evidence type="ECO:0000313" key="3">
    <source>
        <dbReference type="EMBL" id="MDC1856985.1"/>
    </source>
</evidence>
<keyword evidence="2" id="KW-0449">Lipoprotein</keyword>
<evidence type="ECO:0000256" key="2">
    <source>
        <dbReference type="RuleBase" id="RU362097"/>
    </source>
</evidence>
<organism evidence="3 4">
    <name type="scientific">Bacteroides uniformis</name>
    <dbReference type="NCBI Taxonomy" id="820"/>
    <lineage>
        <taxon>Bacteria</taxon>
        <taxon>Pseudomonadati</taxon>
        <taxon>Bacteroidota</taxon>
        <taxon>Bacteroidia</taxon>
        <taxon>Bacteroidales</taxon>
        <taxon>Bacteroidaceae</taxon>
        <taxon>Bacteroides</taxon>
    </lineage>
</organism>
<dbReference type="PROSITE" id="PS51257">
    <property type="entry name" value="PROKAR_LIPOPROTEIN"/>
    <property type="match status" value="1"/>
</dbReference>
<dbReference type="RefSeq" id="WP_004312631.1">
    <property type="nucleotide sequence ID" value="NZ_JAQNSB010000041.1"/>
</dbReference>
<dbReference type="GO" id="GO:0015562">
    <property type="term" value="F:efflux transmembrane transporter activity"/>
    <property type="evidence" value="ECO:0007669"/>
    <property type="project" value="InterPro"/>
</dbReference>
<comment type="caution">
    <text evidence="3">The sequence shown here is derived from an EMBL/GenBank/DDBJ whole genome shotgun (WGS) entry which is preliminary data.</text>
</comment>
<dbReference type="GeneID" id="86891362"/>
<dbReference type="PANTHER" id="PTHR30203:SF33">
    <property type="entry name" value="BLR4455 PROTEIN"/>
    <property type="match status" value="1"/>
</dbReference>
<dbReference type="AlphaFoldDB" id="A0A139K9D6"/>
<proteinExistence type="inferred from homology"/>
<dbReference type="SUPFAM" id="SSF56954">
    <property type="entry name" value="Outer membrane efflux proteins (OEP)"/>
    <property type="match status" value="1"/>
</dbReference>